<keyword evidence="1" id="KW-1133">Transmembrane helix</keyword>
<name>A0AAJ1BFR9_9GAMM</name>
<keyword evidence="2" id="KW-0732">Signal</keyword>
<dbReference type="AlphaFoldDB" id="A0AAJ1BFR9"/>
<dbReference type="RefSeq" id="WP_240590428.1">
    <property type="nucleotide sequence ID" value="NZ_JAKUDL010000002.1"/>
</dbReference>
<accession>A0AAJ1BFR9</accession>
<protein>
    <submittedName>
        <fullName evidence="4">BatD family protein</fullName>
    </submittedName>
</protein>
<gene>
    <name evidence="4" type="ORF">MJ923_06650</name>
</gene>
<dbReference type="InterPro" id="IPR057699">
    <property type="entry name" value="DUF7939"/>
</dbReference>
<evidence type="ECO:0000313" key="5">
    <source>
        <dbReference type="Proteomes" id="UP001297581"/>
    </source>
</evidence>
<feature type="chain" id="PRO_5042502325" evidence="2">
    <location>
        <begin position="21"/>
        <end position="537"/>
    </location>
</feature>
<sequence>MVKQLLTGLFLLTVTSHSWALSRLDASVDKNPVGRDESLVLTIVADDEVEASRLDTSGLMRNFLVGRTSMSRSTRIVNFDSHKETRWQILLTPRSTGTLQIPAFRIDGVSSNPISLTVSERESVDRTSSTLFVTSELQQSQVYLGQMALYKVKLFLAVDLQRGDLSVPAIEGARIKQLGEDKESMDIVNGRRFRVIERVYGITPDKAGPLIVKPPVFEGDVLVPVRGNGGMFSFNESRPMRATGKEQQLSVKGKPESWQGNWFVADVVALKEEFPEDVEEFALGTPITRTLTLLASNADETSLPSLASVLPAELKTYPEKPEVQTFLRDEQLVVQLRLTEAIVPNEVGTFELPAIEVPWWNPHLKKREVAVIPARTIRVTGVMPQTAVLPQPGPVTVQTDAGFWPWLAAFFALGWLATAAGWFSSRKRQPASQKETLKAAPQSAAKGALEQACAAGDGKAMLNMTLAYLSAQTGDNVTLEKAKSLSPQLAAALDAIQRALYGKQQGAIDGAPLLQALKALHQAPAKTPDTALKSLNP</sequence>
<feature type="transmembrane region" description="Helical" evidence="1">
    <location>
        <begin position="403"/>
        <end position="424"/>
    </location>
</feature>
<proteinExistence type="predicted"/>
<keyword evidence="1" id="KW-0472">Membrane</keyword>
<keyword evidence="5" id="KW-1185">Reference proteome</keyword>
<reference evidence="4 5" key="1">
    <citation type="submission" date="2022-02" db="EMBL/GenBank/DDBJ databases">
        <title>The genome sequence of Shewanella sp. 3B26.</title>
        <authorList>
            <person name="Du J."/>
        </authorList>
    </citation>
    <scope>NUCLEOTIDE SEQUENCE [LARGE SCALE GENOMIC DNA]</scope>
    <source>
        <strain evidence="4 5">3B26</strain>
    </source>
</reference>
<evidence type="ECO:0000256" key="1">
    <source>
        <dbReference type="SAM" id="Phobius"/>
    </source>
</evidence>
<comment type="caution">
    <text evidence="4">The sequence shown here is derived from an EMBL/GenBank/DDBJ whole genome shotgun (WGS) entry which is preliminary data.</text>
</comment>
<evidence type="ECO:0000313" key="4">
    <source>
        <dbReference type="EMBL" id="MCH4293980.1"/>
    </source>
</evidence>
<keyword evidence="1" id="KW-0812">Transmembrane</keyword>
<evidence type="ECO:0000256" key="2">
    <source>
        <dbReference type="SAM" id="SignalP"/>
    </source>
</evidence>
<evidence type="ECO:0000259" key="3">
    <source>
        <dbReference type="Pfam" id="PF25607"/>
    </source>
</evidence>
<dbReference type="InterPro" id="IPR025738">
    <property type="entry name" value="BatD"/>
</dbReference>
<dbReference type="Pfam" id="PF13584">
    <property type="entry name" value="BatD"/>
    <property type="match status" value="1"/>
</dbReference>
<organism evidence="4 5">
    <name type="scientific">Shewanella zhuhaiensis</name>
    <dbReference type="NCBI Taxonomy" id="2919576"/>
    <lineage>
        <taxon>Bacteria</taxon>
        <taxon>Pseudomonadati</taxon>
        <taxon>Pseudomonadota</taxon>
        <taxon>Gammaproteobacteria</taxon>
        <taxon>Alteromonadales</taxon>
        <taxon>Shewanellaceae</taxon>
        <taxon>Shewanella</taxon>
    </lineage>
</organism>
<dbReference type="Proteomes" id="UP001297581">
    <property type="component" value="Unassembled WGS sequence"/>
</dbReference>
<dbReference type="EMBL" id="JAKUDL010000002">
    <property type="protein sequence ID" value="MCH4293980.1"/>
    <property type="molecule type" value="Genomic_DNA"/>
</dbReference>
<dbReference type="PANTHER" id="PTHR40940">
    <property type="entry name" value="PROTEIN BATD-RELATED"/>
    <property type="match status" value="1"/>
</dbReference>
<feature type="domain" description="DUF7939" evidence="3">
    <location>
        <begin position="444"/>
        <end position="523"/>
    </location>
</feature>
<feature type="signal peptide" evidence="2">
    <location>
        <begin position="1"/>
        <end position="20"/>
    </location>
</feature>
<dbReference type="Pfam" id="PF25607">
    <property type="entry name" value="DUF7939"/>
    <property type="match status" value="1"/>
</dbReference>
<dbReference type="PANTHER" id="PTHR40940:SF1">
    <property type="entry name" value="PROTEIN BATD"/>
    <property type="match status" value="1"/>
</dbReference>